<reference evidence="2" key="1">
    <citation type="submission" date="2022-03" db="EMBL/GenBank/DDBJ databases">
        <authorList>
            <person name="Lindestad O."/>
        </authorList>
    </citation>
    <scope>NUCLEOTIDE SEQUENCE</scope>
</reference>
<accession>A0A8S4QXK6</accession>
<dbReference type="Proteomes" id="UP000838756">
    <property type="component" value="Unassembled WGS sequence"/>
</dbReference>
<comment type="caution">
    <text evidence="2">The sequence shown here is derived from an EMBL/GenBank/DDBJ whole genome shotgun (WGS) entry which is preliminary data.</text>
</comment>
<feature type="transmembrane region" description="Helical" evidence="1">
    <location>
        <begin position="6"/>
        <end position="24"/>
    </location>
</feature>
<dbReference type="OrthoDB" id="6132759at2759"/>
<protein>
    <submittedName>
        <fullName evidence="2">Jg10437 protein</fullName>
    </submittedName>
</protein>
<name>A0A8S4QXK6_9NEOP</name>
<dbReference type="EMBL" id="CAKXAJ010020815">
    <property type="protein sequence ID" value="CAH2224935.1"/>
    <property type="molecule type" value="Genomic_DNA"/>
</dbReference>
<keyword evidence="1" id="KW-0812">Transmembrane</keyword>
<keyword evidence="1" id="KW-1133">Transmembrane helix</keyword>
<sequence length="69" mass="7998">MWETLYGMALAFPLVCWIFIPVYYRLNTNSVYEYLQWLANCFGGQTTSSRLLRVEISAKHQGRALHVLG</sequence>
<proteinExistence type="predicted"/>
<evidence type="ECO:0000313" key="2">
    <source>
        <dbReference type="EMBL" id="CAH2224935.1"/>
    </source>
</evidence>
<evidence type="ECO:0000313" key="3">
    <source>
        <dbReference type="Proteomes" id="UP000838756"/>
    </source>
</evidence>
<organism evidence="2 3">
    <name type="scientific">Pararge aegeria aegeria</name>
    <dbReference type="NCBI Taxonomy" id="348720"/>
    <lineage>
        <taxon>Eukaryota</taxon>
        <taxon>Metazoa</taxon>
        <taxon>Ecdysozoa</taxon>
        <taxon>Arthropoda</taxon>
        <taxon>Hexapoda</taxon>
        <taxon>Insecta</taxon>
        <taxon>Pterygota</taxon>
        <taxon>Neoptera</taxon>
        <taxon>Endopterygota</taxon>
        <taxon>Lepidoptera</taxon>
        <taxon>Glossata</taxon>
        <taxon>Ditrysia</taxon>
        <taxon>Papilionoidea</taxon>
        <taxon>Nymphalidae</taxon>
        <taxon>Satyrinae</taxon>
        <taxon>Satyrini</taxon>
        <taxon>Parargina</taxon>
        <taxon>Pararge</taxon>
    </lineage>
</organism>
<gene>
    <name evidence="2" type="primary">jg10437</name>
    <name evidence="2" type="ORF">PAEG_LOCUS6915</name>
</gene>
<keyword evidence="1" id="KW-0472">Membrane</keyword>
<evidence type="ECO:0000256" key="1">
    <source>
        <dbReference type="SAM" id="Phobius"/>
    </source>
</evidence>
<dbReference type="AlphaFoldDB" id="A0A8S4QXK6"/>
<keyword evidence="3" id="KW-1185">Reference proteome</keyword>